<evidence type="ECO:0000313" key="2">
    <source>
        <dbReference type="EMBL" id="TBU57555.1"/>
    </source>
</evidence>
<feature type="region of interest" description="Disordered" evidence="1">
    <location>
        <begin position="335"/>
        <end position="378"/>
    </location>
</feature>
<dbReference type="AlphaFoldDB" id="A0A4Q9PT47"/>
<feature type="region of interest" description="Disordered" evidence="1">
    <location>
        <begin position="84"/>
        <end position="109"/>
    </location>
</feature>
<organism evidence="2 3">
    <name type="scientific">Dichomitus squalens</name>
    <dbReference type="NCBI Taxonomy" id="114155"/>
    <lineage>
        <taxon>Eukaryota</taxon>
        <taxon>Fungi</taxon>
        <taxon>Dikarya</taxon>
        <taxon>Basidiomycota</taxon>
        <taxon>Agaricomycotina</taxon>
        <taxon>Agaricomycetes</taxon>
        <taxon>Polyporales</taxon>
        <taxon>Polyporaceae</taxon>
        <taxon>Dichomitus</taxon>
    </lineage>
</organism>
<dbReference type="Proteomes" id="UP000292082">
    <property type="component" value="Unassembled WGS sequence"/>
</dbReference>
<reference evidence="2 3" key="1">
    <citation type="submission" date="2019-01" db="EMBL/GenBank/DDBJ databases">
        <title>Draft genome sequences of three monokaryotic isolates of the white-rot basidiomycete fungus Dichomitus squalens.</title>
        <authorList>
            <consortium name="DOE Joint Genome Institute"/>
            <person name="Lopez S.C."/>
            <person name="Andreopoulos B."/>
            <person name="Pangilinan J."/>
            <person name="Lipzen A."/>
            <person name="Riley R."/>
            <person name="Ahrendt S."/>
            <person name="Ng V."/>
            <person name="Barry K."/>
            <person name="Daum C."/>
            <person name="Grigoriev I.V."/>
            <person name="Hilden K.S."/>
            <person name="Makela M.R."/>
            <person name="de Vries R.P."/>
        </authorList>
    </citation>
    <scope>NUCLEOTIDE SEQUENCE [LARGE SCALE GENOMIC DNA]</scope>
    <source>
        <strain evidence="2 3">CBS 464.89</strain>
    </source>
</reference>
<feature type="region of interest" description="Disordered" evidence="1">
    <location>
        <begin position="944"/>
        <end position="976"/>
    </location>
</feature>
<feature type="region of interest" description="Disordered" evidence="1">
    <location>
        <begin position="819"/>
        <end position="911"/>
    </location>
</feature>
<accession>A0A4Q9PT47</accession>
<name>A0A4Q9PT47_9APHY</name>
<feature type="compositionally biased region" description="Low complexity" evidence="1">
    <location>
        <begin position="855"/>
        <end position="877"/>
    </location>
</feature>
<protein>
    <submittedName>
        <fullName evidence="2">Uncharacterized protein</fullName>
    </submittedName>
</protein>
<keyword evidence="3" id="KW-1185">Reference proteome</keyword>
<evidence type="ECO:0000313" key="3">
    <source>
        <dbReference type="Proteomes" id="UP000292082"/>
    </source>
</evidence>
<dbReference type="STRING" id="114155.A0A4Q9PT47"/>
<feature type="compositionally biased region" description="Low complexity" evidence="1">
    <location>
        <begin position="357"/>
        <end position="366"/>
    </location>
</feature>
<dbReference type="EMBL" id="ML145135">
    <property type="protein sequence ID" value="TBU57555.1"/>
    <property type="molecule type" value="Genomic_DNA"/>
</dbReference>
<feature type="region of interest" description="Disordered" evidence="1">
    <location>
        <begin position="659"/>
        <end position="739"/>
    </location>
</feature>
<feature type="compositionally biased region" description="Basic and acidic residues" evidence="1">
    <location>
        <begin position="437"/>
        <end position="448"/>
    </location>
</feature>
<feature type="region of interest" description="Disordered" evidence="1">
    <location>
        <begin position="424"/>
        <end position="448"/>
    </location>
</feature>
<feature type="region of interest" description="Disordered" evidence="1">
    <location>
        <begin position="497"/>
        <end position="535"/>
    </location>
</feature>
<evidence type="ECO:0000256" key="1">
    <source>
        <dbReference type="SAM" id="MobiDB-lite"/>
    </source>
</evidence>
<feature type="compositionally biased region" description="Polar residues" evidence="1">
    <location>
        <begin position="902"/>
        <end position="911"/>
    </location>
</feature>
<proteinExistence type="predicted"/>
<gene>
    <name evidence="2" type="ORF">BD310DRAFT_928881</name>
</gene>
<sequence length="1123" mass="120521">MVADAKSLRIACRHVCTDQWLVTHVDPSWTIASLKLFLLHKFSRSASDPDHNPRAISVSPRKARRRSLSPITFATPTLRKAQPLYASAPSSGESSDTEHSGDLDLDLDDDDDVNITKSFTDAHRYKYNARPSTSSTSDSLSTARLPLLDALTSSSASYDVNAYILLTFSTTQILEDRFSLSWYGIHPGELLELHPAGVSFVALPRSTLDAYIAPYFATRVWALRIVGHGSDEKEDESLDVRTPNLSQKREKKKVAVEWKERWAIIHQGVFSLCKERHDTHAAFSSPLSSMLSIRDSAHFKIPLHTSRIPGRYKSSISPASSNIVCVKFGTGRTPRQRTFSNESSVTFDQPPSGPSFTSTSISASAGPGSGGGQGSWWRRGSRDVSTTLSLGLTSSASALVGSAFVGSSSNGISEVWDSLARRGSRAGIDESEGEPGSSREKGKAKERDEAEDAVWIVLDMLGSSACSHILRILHRHAPPQCNSTFLPGRGASIYSPSPSPIIFNSRPSTPGSPTTPGPTSFNFPPSSSQLHSQRLSQAPLLSPTALDTSAPYFPYKSYHFGQGSSSDSRPDTPIVPLPGYTLPDLTIGYSEGVPYPFWRLELVRDARRAGLGAVGRAMELVMFGEDDEDDDDYADDEAAEEEDDLAIAWARRGTTSSLEISSVVEQPSPVDTDVQPGGMTGRHGSNPSVPSDATLPEGRALQSDADPPSDHVGPQLEIESPASPASAPDPAPTTRPHRASHPLVDLTSLHEAEPPVSESDSSEAEWDGWVDAVVAQYRRESLARRAQARREALAASASVPVSASTSAAPWVEGWTSQYGGGESSTNVASPDRENADYSELGTWSWPGQNQRGSDAEGSAEGSSHSQHSSDPQAPPSAYTARRTTSGEMRGRGHGRSGSAGRTLSTYSSVDSSLRRTVTMRTNLNSIGLNQLNRSSMQAAFSSASSSDVNLAQDSVEVRRSGSASPPPPHARLSRPSIASFRSASNVNVRNHVMSPLSTQIPDEDPSAGVDYFEPDVDDIEEVGNNEDVYENELGHGQVAGPHPVPLPGMRMAPSGYTTFRHNALYGGQANEKKKGGKERAQVHAGVVHGQSVGRLPMGMGSMVNTVSSTVSVGPSARRSGRRF</sequence>
<feature type="compositionally biased region" description="Polar residues" evidence="1">
    <location>
        <begin position="336"/>
        <end position="349"/>
    </location>
</feature>